<keyword evidence="6" id="KW-0695">RNA-directed DNA polymerase</keyword>
<evidence type="ECO:0000256" key="4">
    <source>
        <dbReference type="ARBA" id="ARBA00022759"/>
    </source>
</evidence>
<dbReference type="AlphaFoldDB" id="A0A9Q3H9G5"/>
<keyword evidence="5" id="KW-0378">Hydrolase</keyword>
<dbReference type="GO" id="GO:0003964">
    <property type="term" value="F:RNA-directed DNA polymerase activity"/>
    <property type="evidence" value="ECO:0007669"/>
    <property type="project" value="UniProtKB-KW"/>
</dbReference>
<evidence type="ECO:0000259" key="7">
    <source>
        <dbReference type="Pfam" id="PF17917"/>
    </source>
</evidence>
<dbReference type="InterPro" id="IPR043502">
    <property type="entry name" value="DNA/RNA_pol_sf"/>
</dbReference>
<dbReference type="SUPFAM" id="SSF56672">
    <property type="entry name" value="DNA/RNA polymerases"/>
    <property type="match status" value="1"/>
</dbReference>
<dbReference type="Proteomes" id="UP000765509">
    <property type="component" value="Unassembled WGS sequence"/>
</dbReference>
<evidence type="ECO:0000256" key="2">
    <source>
        <dbReference type="ARBA" id="ARBA00022695"/>
    </source>
</evidence>
<proteinExistence type="predicted"/>
<dbReference type="InterPro" id="IPR050951">
    <property type="entry name" value="Retrovirus_Pol_polyprotein"/>
</dbReference>
<comment type="caution">
    <text evidence="8">The sequence shown here is derived from an EMBL/GenBank/DDBJ whole genome shotgun (WGS) entry which is preliminary data.</text>
</comment>
<keyword evidence="1" id="KW-0808">Transferase</keyword>
<dbReference type="InterPro" id="IPR041373">
    <property type="entry name" value="RT_RNaseH"/>
</dbReference>
<protein>
    <recommendedName>
        <fullName evidence="7">Reverse transcriptase RNase H-like domain-containing protein</fullName>
    </recommendedName>
</protein>
<evidence type="ECO:0000256" key="5">
    <source>
        <dbReference type="ARBA" id="ARBA00022801"/>
    </source>
</evidence>
<evidence type="ECO:0000256" key="1">
    <source>
        <dbReference type="ARBA" id="ARBA00022679"/>
    </source>
</evidence>
<dbReference type="GO" id="GO:0016787">
    <property type="term" value="F:hydrolase activity"/>
    <property type="evidence" value="ECO:0007669"/>
    <property type="project" value="UniProtKB-KW"/>
</dbReference>
<keyword evidence="9" id="KW-1185">Reference proteome</keyword>
<evidence type="ECO:0000256" key="6">
    <source>
        <dbReference type="ARBA" id="ARBA00022918"/>
    </source>
</evidence>
<keyword evidence="3" id="KW-0540">Nuclease</keyword>
<dbReference type="Pfam" id="PF17917">
    <property type="entry name" value="RT_RNaseH"/>
    <property type="match status" value="1"/>
</dbReference>
<feature type="domain" description="Reverse transcriptase RNase H-like" evidence="7">
    <location>
        <begin position="5"/>
        <end position="110"/>
    </location>
</feature>
<evidence type="ECO:0000256" key="3">
    <source>
        <dbReference type="ARBA" id="ARBA00022722"/>
    </source>
</evidence>
<gene>
    <name evidence="8" type="ORF">O181_033675</name>
</gene>
<dbReference type="PANTHER" id="PTHR37984">
    <property type="entry name" value="PROTEIN CBG26694"/>
    <property type="match status" value="1"/>
</dbReference>
<evidence type="ECO:0000313" key="8">
    <source>
        <dbReference type="EMBL" id="MBW0493960.1"/>
    </source>
</evidence>
<sequence>MPYWNLPFKLYINACGEGLGAALHKKQIITDTTVEGPICFISRQIKPTEARYGEIQTDHLFLVWALKTSHYFLDGTVFDVITNCNSVKSLINMKTTNGHMLIWQIAIQEYRGNITIFYKSGNIHKSSYGLSRWAIVNTPENQALVPQEENQIEGICVTDIGTEFSNKVNKSFKMDNNCHILCQPLSKDCKVSQPWQFIPLDLNMEYPCHVQYMAIWPYP</sequence>
<evidence type="ECO:0000313" key="9">
    <source>
        <dbReference type="Proteomes" id="UP000765509"/>
    </source>
</evidence>
<organism evidence="8 9">
    <name type="scientific">Austropuccinia psidii MF-1</name>
    <dbReference type="NCBI Taxonomy" id="1389203"/>
    <lineage>
        <taxon>Eukaryota</taxon>
        <taxon>Fungi</taxon>
        <taxon>Dikarya</taxon>
        <taxon>Basidiomycota</taxon>
        <taxon>Pucciniomycotina</taxon>
        <taxon>Pucciniomycetes</taxon>
        <taxon>Pucciniales</taxon>
        <taxon>Sphaerophragmiaceae</taxon>
        <taxon>Austropuccinia</taxon>
    </lineage>
</organism>
<accession>A0A9Q3H9G5</accession>
<name>A0A9Q3H9G5_9BASI</name>
<keyword evidence="2" id="KW-0548">Nucleotidyltransferase</keyword>
<keyword evidence="4" id="KW-0255">Endonuclease</keyword>
<dbReference type="GO" id="GO:0004519">
    <property type="term" value="F:endonuclease activity"/>
    <property type="evidence" value="ECO:0007669"/>
    <property type="project" value="UniProtKB-KW"/>
</dbReference>
<reference evidence="8" key="1">
    <citation type="submission" date="2021-03" db="EMBL/GenBank/DDBJ databases">
        <title>Draft genome sequence of rust myrtle Austropuccinia psidii MF-1, a brazilian biotype.</title>
        <authorList>
            <person name="Quecine M.C."/>
            <person name="Pachon D.M.R."/>
            <person name="Bonatelli M.L."/>
            <person name="Correr F.H."/>
            <person name="Franceschini L.M."/>
            <person name="Leite T.F."/>
            <person name="Margarido G.R.A."/>
            <person name="Almeida C.A."/>
            <person name="Ferrarezi J.A."/>
            <person name="Labate C.A."/>
        </authorList>
    </citation>
    <scope>NUCLEOTIDE SEQUENCE</scope>
    <source>
        <strain evidence="8">MF-1</strain>
    </source>
</reference>
<dbReference type="PANTHER" id="PTHR37984:SF5">
    <property type="entry name" value="PROTEIN NYNRIN-LIKE"/>
    <property type="match status" value="1"/>
</dbReference>
<dbReference type="EMBL" id="AVOT02012324">
    <property type="protein sequence ID" value="MBW0493960.1"/>
    <property type="molecule type" value="Genomic_DNA"/>
</dbReference>